<evidence type="ECO:0000313" key="1">
    <source>
        <dbReference type="EMBL" id="KAH7416283.1"/>
    </source>
</evidence>
<dbReference type="Proteomes" id="UP000825935">
    <property type="component" value="Chromosome 14"/>
</dbReference>
<dbReference type="EMBL" id="CM035419">
    <property type="protein sequence ID" value="KAH7416283.1"/>
    <property type="molecule type" value="Genomic_DNA"/>
</dbReference>
<sequence>MSKSEYRGLLHAVSPSSIYKFRALYCKFLQRTLDQRGKDKSPSYGGAADASRQTCRYSCRHNHGNGHSESYRSLPQLEAVHPQSDCPIQKRVTFGLPDGIHSTTHNSLCMWMGHHDGAS</sequence>
<gene>
    <name evidence="1" type="ORF">KP509_14G084100</name>
</gene>
<keyword evidence="2" id="KW-1185">Reference proteome</keyword>
<protein>
    <submittedName>
        <fullName evidence="1">Uncharacterized protein</fullName>
    </submittedName>
</protein>
<proteinExistence type="predicted"/>
<accession>A0A8T2TF00</accession>
<comment type="caution">
    <text evidence="1">The sequence shown here is derived from an EMBL/GenBank/DDBJ whole genome shotgun (WGS) entry which is preliminary data.</text>
</comment>
<evidence type="ECO:0000313" key="2">
    <source>
        <dbReference type="Proteomes" id="UP000825935"/>
    </source>
</evidence>
<organism evidence="1 2">
    <name type="scientific">Ceratopteris richardii</name>
    <name type="common">Triangle waterfern</name>
    <dbReference type="NCBI Taxonomy" id="49495"/>
    <lineage>
        <taxon>Eukaryota</taxon>
        <taxon>Viridiplantae</taxon>
        <taxon>Streptophyta</taxon>
        <taxon>Embryophyta</taxon>
        <taxon>Tracheophyta</taxon>
        <taxon>Polypodiopsida</taxon>
        <taxon>Polypodiidae</taxon>
        <taxon>Polypodiales</taxon>
        <taxon>Pteridineae</taxon>
        <taxon>Pteridaceae</taxon>
        <taxon>Parkerioideae</taxon>
        <taxon>Ceratopteris</taxon>
    </lineage>
</organism>
<dbReference type="AlphaFoldDB" id="A0A8T2TF00"/>
<reference evidence="1" key="1">
    <citation type="submission" date="2021-08" db="EMBL/GenBank/DDBJ databases">
        <title>WGS assembly of Ceratopteris richardii.</title>
        <authorList>
            <person name="Marchant D.B."/>
            <person name="Chen G."/>
            <person name="Jenkins J."/>
            <person name="Shu S."/>
            <person name="Leebens-Mack J."/>
            <person name="Grimwood J."/>
            <person name="Schmutz J."/>
            <person name="Soltis P."/>
            <person name="Soltis D."/>
            <person name="Chen Z.-H."/>
        </authorList>
    </citation>
    <scope>NUCLEOTIDE SEQUENCE</scope>
    <source>
        <strain evidence="1">Whitten #5841</strain>
        <tissue evidence="1">Leaf</tissue>
    </source>
</reference>
<name>A0A8T2TF00_CERRI</name>